<dbReference type="EMBL" id="BSDO01000001">
    <property type="protein sequence ID" value="GLI20952.1"/>
    <property type="molecule type" value="Genomic_DNA"/>
</dbReference>
<dbReference type="SUPFAM" id="SSF53850">
    <property type="entry name" value="Periplasmic binding protein-like II"/>
    <property type="match status" value="1"/>
</dbReference>
<dbReference type="EMBL" id="JAVDPY010000002">
    <property type="protein sequence ID" value="MDR6332677.1"/>
    <property type="molecule type" value="Genomic_DNA"/>
</dbReference>
<dbReference type="InterPro" id="IPR000914">
    <property type="entry name" value="SBP_5_dom"/>
</dbReference>
<accession>A0A9W6CJS4</accession>
<protein>
    <submittedName>
        <fullName evidence="5">ABC transporter substrate-binding protein</fullName>
    </submittedName>
    <submittedName>
        <fullName evidence="6">Peptide/nickel transport system substrate-binding protein</fullName>
    </submittedName>
</protein>
<dbReference type="PANTHER" id="PTHR30290:SF83">
    <property type="entry name" value="ABC TRANSPORTER SUBSTRATE-BINDING PROTEIN"/>
    <property type="match status" value="1"/>
</dbReference>
<dbReference type="RefSeq" id="WP_281805310.1">
    <property type="nucleotide sequence ID" value="NZ_BSDO01000001.1"/>
</dbReference>
<dbReference type="GeneID" id="95761422"/>
<reference evidence="6 8" key="2">
    <citation type="submission" date="2023-07" db="EMBL/GenBank/DDBJ databases">
        <title>Genomic Encyclopedia of Type Strains, Phase IV (KMG-IV): sequencing the most valuable type-strain genomes for metagenomic binning, comparative biology and taxonomic classification.</title>
        <authorList>
            <person name="Goeker M."/>
        </authorList>
    </citation>
    <scope>NUCLEOTIDE SEQUENCE [LARGE SCALE GENOMIC DNA]</scope>
    <source>
        <strain evidence="6 8">DSM 338</strain>
    </source>
</reference>
<organism evidence="5 7">
    <name type="scientific">Xanthobacter flavus</name>
    <dbReference type="NCBI Taxonomy" id="281"/>
    <lineage>
        <taxon>Bacteria</taxon>
        <taxon>Pseudomonadati</taxon>
        <taxon>Pseudomonadota</taxon>
        <taxon>Alphaproteobacteria</taxon>
        <taxon>Hyphomicrobiales</taxon>
        <taxon>Xanthobacteraceae</taxon>
        <taxon>Xanthobacter</taxon>
    </lineage>
</organism>
<dbReference type="PIRSF" id="PIRSF002741">
    <property type="entry name" value="MppA"/>
    <property type="match status" value="1"/>
</dbReference>
<comment type="caution">
    <text evidence="5">The sequence shown here is derived from an EMBL/GenBank/DDBJ whole genome shotgun (WGS) entry which is preliminary data.</text>
</comment>
<evidence type="ECO:0000259" key="4">
    <source>
        <dbReference type="Pfam" id="PF00496"/>
    </source>
</evidence>
<evidence type="ECO:0000256" key="2">
    <source>
        <dbReference type="ARBA" id="ARBA00005695"/>
    </source>
</evidence>
<dbReference type="Gene3D" id="3.90.76.10">
    <property type="entry name" value="Dipeptide-binding Protein, Domain 1"/>
    <property type="match status" value="1"/>
</dbReference>
<dbReference type="InterPro" id="IPR030678">
    <property type="entry name" value="Peptide/Ni-bd"/>
</dbReference>
<evidence type="ECO:0000256" key="3">
    <source>
        <dbReference type="SAM" id="SignalP"/>
    </source>
</evidence>
<feature type="domain" description="Solute-binding protein family 5" evidence="4">
    <location>
        <begin position="78"/>
        <end position="430"/>
    </location>
</feature>
<feature type="signal peptide" evidence="3">
    <location>
        <begin position="1"/>
        <end position="27"/>
    </location>
</feature>
<feature type="chain" id="PRO_5040874610" evidence="3">
    <location>
        <begin position="28"/>
        <end position="535"/>
    </location>
</feature>
<dbReference type="FunFam" id="3.90.76.10:FF:000008">
    <property type="entry name" value="ABC transporter substrate-binding protein component"/>
    <property type="match status" value="1"/>
</dbReference>
<dbReference type="Proteomes" id="UP001144397">
    <property type="component" value="Unassembled WGS sequence"/>
</dbReference>
<dbReference type="Gene3D" id="3.40.190.10">
    <property type="entry name" value="Periplasmic binding protein-like II"/>
    <property type="match status" value="1"/>
</dbReference>
<evidence type="ECO:0000313" key="5">
    <source>
        <dbReference type="EMBL" id="GLI20952.1"/>
    </source>
</evidence>
<dbReference type="Pfam" id="PF00496">
    <property type="entry name" value="SBP_bac_5"/>
    <property type="match status" value="1"/>
</dbReference>
<dbReference type="Gene3D" id="3.10.105.10">
    <property type="entry name" value="Dipeptide-binding Protein, Domain 3"/>
    <property type="match status" value="1"/>
</dbReference>
<dbReference type="Proteomes" id="UP001245370">
    <property type="component" value="Unassembled WGS sequence"/>
</dbReference>
<reference evidence="5" key="1">
    <citation type="submission" date="2022-12" db="EMBL/GenBank/DDBJ databases">
        <title>Reference genome sequencing for broad-spectrum identification of bacterial and archaeal isolates by mass spectrometry.</title>
        <authorList>
            <person name="Sekiguchi Y."/>
            <person name="Tourlousse D.M."/>
        </authorList>
    </citation>
    <scope>NUCLEOTIDE SEQUENCE</scope>
    <source>
        <strain evidence="5">301</strain>
    </source>
</reference>
<evidence type="ECO:0000313" key="8">
    <source>
        <dbReference type="Proteomes" id="UP001245370"/>
    </source>
</evidence>
<comment type="subcellular location">
    <subcellularLocation>
        <location evidence="1">Periplasm</location>
    </subcellularLocation>
</comment>
<gene>
    <name evidence="6" type="ORF">GGQ86_001141</name>
    <name evidence="5" type="ORF">XFLAVUS301_06260</name>
</gene>
<dbReference type="AlphaFoldDB" id="A0A9W6CJS4"/>
<dbReference type="GO" id="GO:0043190">
    <property type="term" value="C:ATP-binding cassette (ABC) transporter complex"/>
    <property type="evidence" value="ECO:0007669"/>
    <property type="project" value="InterPro"/>
</dbReference>
<dbReference type="PANTHER" id="PTHR30290">
    <property type="entry name" value="PERIPLASMIC BINDING COMPONENT OF ABC TRANSPORTER"/>
    <property type="match status" value="1"/>
</dbReference>
<comment type="similarity">
    <text evidence="2">Belongs to the bacterial solute-binding protein 5 family.</text>
</comment>
<dbReference type="InterPro" id="IPR039424">
    <property type="entry name" value="SBP_5"/>
</dbReference>
<keyword evidence="8" id="KW-1185">Reference proteome</keyword>
<proteinExistence type="inferred from homology"/>
<sequence>MLRFRTLRTSLAAALFLGLAGAAPAGAESVVRYGISMADIPQTTGQPDRGAGAYQFTGYTLYDPLVAWEMNVADRPGKLVPGLATEWKVDPADPKKWLFTLRKGVKFHDGSDFNADAVVWNLDKVLDEKAPQFDKRQSAQVKTRLPSIASWRKVDDMTVEITTKDVDSFFPYQMLWFLVSSPAQYEKLGKDWDKFAQNPSGTGPFKQDKLVPRERLELVRNPDYWDKSRLPKTDRMILIPMPEALTRTNALLAGQVDLIETPAPDAVPQLKSAGMKLVTNVTPHVWNYHLSVLPGSPWADIRLRKALNLAVDRDGVVELMNGLAQPAKGQVDKTSPWFGKPTFDLKYDPEAAKKLVQEAGYSKEKPLKATFIIAAGGTGQMLSLPMNEFLQASFKEIGIDVEFKVVELEALYTAWRKGAKDPMNEGITSNNIAYVTSDPLYALIRFFDSRQVAPVGVNWGYYSNPKVDALIDEAKRTFDTKKQDELLAQVHQQVVDDAVLVWVVHDVNPHALSPKVKSFVQAQHWFQDLTTIGLN</sequence>
<keyword evidence="3" id="KW-0732">Signal</keyword>
<dbReference type="GO" id="GO:0015833">
    <property type="term" value="P:peptide transport"/>
    <property type="evidence" value="ECO:0007669"/>
    <property type="project" value="TreeGrafter"/>
</dbReference>
<name>A0A9W6CJS4_XANFL</name>
<dbReference type="GO" id="GO:0030288">
    <property type="term" value="C:outer membrane-bounded periplasmic space"/>
    <property type="evidence" value="ECO:0007669"/>
    <property type="project" value="UniProtKB-ARBA"/>
</dbReference>
<evidence type="ECO:0000313" key="6">
    <source>
        <dbReference type="EMBL" id="MDR6332677.1"/>
    </source>
</evidence>
<evidence type="ECO:0000256" key="1">
    <source>
        <dbReference type="ARBA" id="ARBA00004418"/>
    </source>
</evidence>
<evidence type="ECO:0000313" key="7">
    <source>
        <dbReference type="Proteomes" id="UP001144397"/>
    </source>
</evidence>
<dbReference type="GO" id="GO:1904680">
    <property type="term" value="F:peptide transmembrane transporter activity"/>
    <property type="evidence" value="ECO:0007669"/>
    <property type="project" value="TreeGrafter"/>
</dbReference>
<dbReference type="CDD" id="cd08495">
    <property type="entry name" value="PBP2_NikA_DppA_OppA_like_8"/>
    <property type="match status" value="1"/>
</dbReference>